<sequence length="251" mass="28104">MKVLNPTPLSIVPPSSSVHEKTPSSSEGLPPVVIKVHHKENNPHFLSSTESDNPLNYEVKVFSSMAKKFKKLHVESIVDDVVIEESVREEKEGDQLQPLDQSTDHPSTIENPDESGVHMATDPSINIIKQNTLVVHKEPVDNVVVPRDKSREETITIKHETQLPIKGSLEDLRTKSISEKQTTNFDDEDDLPGLKLGNYKGGHSESELDGSDFLDPKKEQEKELFGVIQTLPTDLFQRLFDFLKLISPTTP</sequence>
<feature type="region of interest" description="Disordered" evidence="1">
    <location>
        <begin position="88"/>
        <end position="119"/>
    </location>
</feature>
<accession>A0AAP0PLH0</accession>
<reference evidence="2 3" key="1">
    <citation type="submission" date="2024-01" db="EMBL/GenBank/DDBJ databases">
        <title>Genome assemblies of Stephania.</title>
        <authorList>
            <person name="Yang L."/>
        </authorList>
    </citation>
    <scope>NUCLEOTIDE SEQUENCE [LARGE SCALE GENOMIC DNA]</scope>
    <source>
        <strain evidence="2">QJT</strain>
        <tissue evidence="2">Leaf</tissue>
    </source>
</reference>
<protein>
    <submittedName>
        <fullName evidence="2">Uncharacterized protein</fullName>
    </submittedName>
</protein>
<dbReference type="Proteomes" id="UP001417504">
    <property type="component" value="Unassembled WGS sequence"/>
</dbReference>
<feature type="region of interest" description="Disordered" evidence="1">
    <location>
        <begin position="1"/>
        <end position="29"/>
    </location>
</feature>
<feature type="compositionally biased region" description="Polar residues" evidence="1">
    <location>
        <begin position="13"/>
        <end position="27"/>
    </location>
</feature>
<comment type="caution">
    <text evidence="2">The sequence shown here is derived from an EMBL/GenBank/DDBJ whole genome shotgun (WGS) entry which is preliminary data.</text>
</comment>
<dbReference type="AlphaFoldDB" id="A0AAP0PLH0"/>
<evidence type="ECO:0000313" key="2">
    <source>
        <dbReference type="EMBL" id="KAK9145151.1"/>
    </source>
</evidence>
<evidence type="ECO:0000256" key="1">
    <source>
        <dbReference type="SAM" id="MobiDB-lite"/>
    </source>
</evidence>
<name>A0AAP0PLH0_9MAGN</name>
<proteinExistence type="predicted"/>
<feature type="region of interest" description="Disordered" evidence="1">
    <location>
        <begin position="179"/>
        <end position="212"/>
    </location>
</feature>
<evidence type="ECO:0000313" key="3">
    <source>
        <dbReference type="Proteomes" id="UP001417504"/>
    </source>
</evidence>
<gene>
    <name evidence="2" type="ORF">Sjap_005054</name>
</gene>
<feature type="compositionally biased region" description="Polar residues" evidence="1">
    <location>
        <begin position="98"/>
        <end position="110"/>
    </location>
</feature>
<keyword evidence="3" id="KW-1185">Reference proteome</keyword>
<dbReference type="EMBL" id="JBBNAE010000002">
    <property type="protein sequence ID" value="KAK9145151.1"/>
    <property type="molecule type" value="Genomic_DNA"/>
</dbReference>
<organism evidence="2 3">
    <name type="scientific">Stephania japonica</name>
    <dbReference type="NCBI Taxonomy" id="461633"/>
    <lineage>
        <taxon>Eukaryota</taxon>
        <taxon>Viridiplantae</taxon>
        <taxon>Streptophyta</taxon>
        <taxon>Embryophyta</taxon>
        <taxon>Tracheophyta</taxon>
        <taxon>Spermatophyta</taxon>
        <taxon>Magnoliopsida</taxon>
        <taxon>Ranunculales</taxon>
        <taxon>Menispermaceae</taxon>
        <taxon>Menispermoideae</taxon>
        <taxon>Cissampelideae</taxon>
        <taxon>Stephania</taxon>
    </lineage>
</organism>